<reference evidence="3 4" key="1">
    <citation type="submission" date="2019-01" db="EMBL/GenBank/DDBJ databases">
        <title>A draft genome assembly of the solar-powered sea slug Elysia chlorotica.</title>
        <authorList>
            <person name="Cai H."/>
            <person name="Li Q."/>
            <person name="Fang X."/>
            <person name="Li J."/>
            <person name="Curtis N.E."/>
            <person name="Altenburger A."/>
            <person name="Shibata T."/>
            <person name="Feng M."/>
            <person name="Maeda T."/>
            <person name="Schwartz J.A."/>
            <person name="Shigenobu S."/>
            <person name="Lundholm N."/>
            <person name="Nishiyama T."/>
            <person name="Yang H."/>
            <person name="Hasebe M."/>
            <person name="Li S."/>
            <person name="Pierce S.K."/>
            <person name="Wang J."/>
        </authorList>
    </citation>
    <scope>NUCLEOTIDE SEQUENCE [LARGE SCALE GENOMIC DNA]</scope>
    <source>
        <strain evidence="3">EC2010</strain>
        <tissue evidence="3">Whole organism of an adult</tissue>
    </source>
</reference>
<keyword evidence="4" id="KW-1185">Reference proteome</keyword>
<dbReference type="InterPro" id="IPR006674">
    <property type="entry name" value="HD_domain"/>
</dbReference>
<dbReference type="Pfam" id="PF01966">
    <property type="entry name" value="HD"/>
    <property type="match status" value="1"/>
</dbReference>
<accession>A0A433SK73</accession>
<dbReference type="CDD" id="cd00077">
    <property type="entry name" value="HDc"/>
    <property type="match status" value="1"/>
</dbReference>
<organism evidence="3 4">
    <name type="scientific">Elysia chlorotica</name>
    <name type="common">Eastern emerald elysia</name>
    <name type="synonym">Sea slug</name>
    <dbReference type="NCBI Taxonomy" id="188477"/>
    <lineage>
        <taxon>Eukaryota</taxon>
        <taxon>Metazoa</taxon>
        <taxon>Spiralia</taxon>
        <taxon>Lophotrochozoa</taxon>
        <taxon>Mollusca</taxon>
        <taxon>Gastropoda</taxon>
        <taxon>Heterobranchia</taxon>
        <taxon>Euthyneura</taxon>
        <taxon>Panpulmonata</taxon>
        <taxon>Sacoglossa</taxon>
        <taxon>Placobranchoidea</taxon>
        <taxon>Plakobranchidae</taxon>
        <taxon>Elysia</taxon>
    </lineage>
</organism>
<feature type="domain" description="HD/PDEase" evidence="2">
    <location>
        <begin position="66"/>
        <end position="160"/>
    </location>
</feature>
<dbReference type="SMART" id="SM00471">
    <property type="entry name" value="HDc"/>
    <property type="match status" value="1"/>
</dbReference>
<evidence type="ECO:0000313" key="3">
    <source>
        <dbReference type="EMBL" id="RUS69514.1"/>
    </source>
</evidence>
<dbReference type="GO" id="GO:0008832">
    <property type="term" value="F:dGTPase activity"/>
    <property type="evidence" value="ECO:0007669"/>
    <property type="project" value="TreeGrafter"/>
</dbReference>
<dbReference type="EMBL" id="RQTK01001658">
    <property type="protein sequence ID" value="RUS69514.1"/>
    <property type="molecule type" value="Genomic_DNA"/>
</dbReference>
<comment type="caution">
    <text evidence="3">The sequence shown here is derived from an EMBL/GenBank/DDBJ whole genome shotgun (WGS) entry which is preliminary data.</text>
</comment>
<dbReference type="Proteomes" id="UP000271974">
    <property type="component" value="Unassembled WGS sequence"/>
</dbReference>
<protein>
    <recommendedName>
        <fullName evidence="2">HD/PDEase domain-containing protein</fullName>
    </recommendedName>
</protein>
<feature type="non-terminal residue" evidence="3">
    <location>
        <position position="190"/>
    </location>
</feature>
<dbReference type="GO" id="GO:0006203">
    <property type="term" value="P:dGTP catabolic process"/>
    <property type="evidence" value="ECO:0007669"/>
    <property type="project" value="TreeGrafter"/>
</dbReference>
<dbReference type="Gene3D" id="1.10.3210.10">
    <property type="entry name" value="Hypothetical protein af1432"/>
    <property type="match status" value="2"/>
</dbReference>
<comment type="similarity">
    <text evidence="1">Belongs to the SAMHD1 family.</text>
</comment>
<evidence type="ECO:0000256" key="1">
    <source>
        <dbReference type="ARBA" id="ARBA00005776"/>
    </source>
</evidence>
<gene>
    <name evidence="3" type="ORF">EGW08_022723</name>
</gene>
<dbReference type="SUPFAM" id="SSF109604">
    <property type="entry name" value="HD-domain/PDEase-like"/>
    <property type="match status" value="1"/>
</dbReference>
<proteinExistence type="inferred from homology"/>
<dbReference type="PANTHER" id="PTHR11373">
    <property type="entry name" value="DEOXYNUCLEOSIDE TRIPHOSPHATE TRIPHOSPHOHYDROLASE"/>
    <property type="match status" value="1"/>
</dbReference>
<dbReference type="PANTHER" id="PTHR11373:SF4">
    <property type="entry name" value="DEOXYNUCLEOSIDE TRIPHOSPHATE TRIPHOSPHOHYDROLASE SAMHD1"/>
    <property type="match status" value="1"/>
</dbReference>
<dbReference type="STRING" id="188477.A0A433SK73"/>
<dbReference type="InterPro" id="IPR050135">
    <property type="entry name" value="dGTPase-like"/>
</dbReference>
<dbReference type="GO" id="GO:0005634">
    <property type="term" value="C:nucleus"/>
    <property type="evidence" value="ECO:0007669"/>
    <property type="project" value="TreeGrafter"/>
</dbReference>
<name>A0A433SK73_ELYCH</name>
<dbReference type="OrthoDB" id="9991235at2759"/>
<evidence type="ECO:0000313" key="4">
    <source>
        <dbReference type="Proteomes" id="UP000271974"/>
    </source>
</evidence>
<evidence type="ECO:0000259" key="2">
    <source>
        <dbReference type="SMART" id="SM00471"/>
    </source>
</evidence>
<dbReference type="AlphaFoldDB" id="A0A433SK73"/>
<sequence>MMMMNMTELLSHIDDMDPSCKSTINDCIHGHILLSRDLIRIVNTPEVQRLRDLKQLGLGSHVYPGATHTRFAHSIGVCHLAGTFVRQLKARQPELPIDDDDIFCVQVAGLCHDLGTISFKNESVMCLNPDLLLQIVSNERTGLDVDKFDYFARDCHALGLSNMFDHNRFMLMARALPCEDGKVHICHKDK</sequence>
<dbReference type="InterPro" id="IPR003607">
    <property type="entry name" value="HD/PDEase_dom"/>
</dbReference>